<evidence type="ECO:0000313" key="2">
    <source>
        <dbReference type="Proteomes" id="UP000291116"/>
    </source>
</evidence>
<dbReference type="AlphaFoldDB" id="A0A448Z360"/>
<sequence length="161" mass="17825">MTPIQAYTGRIPLMDNLITFGAKITAKHPGTRPSTTHPWTYDGIFLGYGKTTDNIKYFDIHTGTDKTARHDSKDELQYGDDPLNRSPAASHLLSVFSEDDHKAHTTNNNPETIPMTLTNTNSRSPATLIKDIIHDSPPSYTAAAAAKVSAHHILRTKFERP</sequence>
<accession>A0A448Z360</accession>
<proteinExistence type="predicted"/>
<keyword evidence="2" id="KW-1185">Reference proteome</keyword>
<evidence type="ECO:0000313" key="1">
    <source>
        <dbReference type="EMBL" id="VEU36468.1"/>
    </source>
</evidence>
<name>A0A448Z360_9STRA</name>
<gene>
    <name evidence="1" type="ORF">PSNMU_V1.4_AUG-EV-PASAV3_0032260</name>
</gene>
<dbReference type="OrthoDB" id="44936at2759"/>
<dbReference type="Proteomes" id="UP000291116">
    <property type="component" value="Unassembled WGS sequence"/>
</dbReference>
<dbReference type="EMBL" id="CAACVS010000091">
    <property type="protein sequence ID" value="VEU36468.1"/>
    <property type="molecule type" value="Genomic_DNA"/>
</dbReference>
<protein>
    <submittedName>
        <fullName evidence="1">Uncharacterized protein</fullName>
    </submittedName>
</protein>
<reference evidence="1 2" key="1">
    <citation type="submission" date="2019-01" db="EMBL/GenBank/DDBJ databases">
        <authorList>
            <person name="Ferrante I. M."/>
        </authorList>
    </citation>
    <scope>NUCLEOTIDE SEQUENCE [LARGE SCALE GENOMIC DNA]</scope>
    <source>
        <strain evidence="1 2">B856</strain>
    </source>
</reference>
<organism evidence="1 2">
    <name type="scientific">Pseudo-nitzschia multistriata</name>
    <dbReference type="NCBI Taxonomy" id="183589"/>
    <lineage>
        <taxon>Eukaryota</taxon>
        <taxon>Sar</taxon>
        <taxon>Stramenopiles</taxon>
        <taxon>Ochrophyta</taxon>
        <taxon>Bacillariophyta</taxon>
        <taxon>Bacillariophyceae</taxon>
        <taxon>Bacillariophycidae</taxon>
        <taxon>Bacillariales</taxon>
        <taxon>Bacillariaceae</taxon>
        <taxon>Pseudo-nitzschia</taxon>
    </lineage>
</organism>